<keyword evidence="1" id="KW-0812">Transmembrane</keyword>
<evidence type="ECO:0000256" key="1">
    <source>
        <dbReference type="SAM" id="Phobius"/>
    </source>
</evidence>
<dbReference type="EMBL" id="MEWY01000002">
    <property type="protein sequence ID" value="OGC87490.1"/>
    <property type="molecule type" value="Genomic_DNA"/>
</dbReference>
<organism evidence="2 3">
    <name type="scientific">Candidatus Adlerbacteria bacterium RIFCSPLOWO2_01_FULL_54_16</name>
    <dbReference type="NCBI Taxonomy" id="1797244"/>
    <lineage>
        <taxon>Bacteria</taxon>
        <taxon>Candidatus Adleribacteriota</taxon>
    </lineage>
</organism>
<protein>
    <submittedName>
        <fullName evidence="2">Uncharacterized protein</fullName>
    </submittedName>
</protein>
<name>A0A1F4Y0I6_9BACT</name>
<gene>
    <name evidence="2" type="ORF">A3B33_02475</name>
</gene>
<dbReference type="AlphaFoldDB" id="A0A1F4Y0I6"/>
<reference evidence="2 3" key="1">
    <citation type="journal article" date="2016" name="Nat. Commun.">
        <title>Thousands of microbial genomes shed light on interconnected biogeochemical processes in an aquifer system.</title>
        <authorList>
            <person name="Anantharaman K."/>
            <person name="Brown C.T."/>
            <person name="Hug L.A."/>
            <person name="Sharon I."/>
            <person name="Castelle C.J."/>
            <person name="Probst A.J."/>
            <person name="Thomas B.C."/>
            <person name="Singh A."/>
            <person name="Wilkins M.J."/>
            <person name="Karaoz U."/>
            <person name="Brodie E.L."/>
            <person name="Williams K.H."/>
            <person name="Hubbard S.S."/>
            <person name="Banfield J.F."/>
        </authorList>
    </citation>
    <scope>NUCLEOTIDE SEQUENCE [LARGE SCALE GENOMIC DNA]</scope>
</reference>
<evidence type="ECO:0000313" key="2">
    <source>
        <dbReference type="EMBL" id="OGC87490.1"/>
    </source>
</evidence>
<keyword evidence="1" id="KW-0472">Membrane</keyword>
<accession>A0A1F4Y0I6</accession>
<sequence length="71" mass="7463">MNKTLAYIVVVLVIALGGWYWYAGQEGGGAAAPAAATLNADLYPLYSGTAWGEPQELRSDPNLPILRAALA</sequence>
<proteinExistence type="predicted"/>
<keyword evidence="1" id="KW-1133">Transmembrane helix</keyword>
<comment type="caution">
    <text evidence="2">The sequence shown here is derived from an EMBL/GenBank/DDBJ whole genome shotgun (WGS) entry which is preliminary data.</text>
</comment>
<evidence type="ECO:0000313" key="3">
    <source>
        <dbReference type="Proteomes" id="UP000176943"/>
    </source>
</evidence>
<feature type="transmembrane region" description="Helical" evidence="1">
    <location>
        <begin position="6"/>
        <end position="23"/>
    </location>
</feature>
<dbReference type="Proteomes" id="UP000176943">
    <property type="component" value="Unassembled WGS sequence"/>
</dbReference>